<feature type="compositionally biased region" description="Low complexity" evidence="1">
    <location>
        <begin position="18"/>
        <end position="28"/>
    </location>
</feature>
<dbReference type="AlphaFoldDB" id="Z9JT83"/>
<gene>
    <name evidence="3" type="ORF">BF93_00610</name>
</gene>
<keyword evidence="2" id="KW-0812">Transmembrane</keyword>
<comment type="caution">
    <text evidence="3">The sequence shown here is derived from an EMBL/GenBank/DDBJ whole genome shotgun (WGS) entry which is preliminary data.</text>
</comment>
<dbReference type="RefSeq" id="WP_051486851.1">
    <property type="nucleotide sequence ID" value="NZ_KK069995.1"/>
</dbReference>
<evidence type="ECO:0000313" key="3">
    <source>
        <dbReference type="EMBL" id="EWS81001.1"/>
    </source>
</evidence>
<proteinExistence type="predicted"/>
<dbReference type="PATRIC" id="fig|396014.3.peg.2162"/>
<feature type="compositionally biased region" description="Gly residues" evidence="1">
    <location>
        <begin position="52"/>
        <end position="61"/>
    </location>
</feature>
<feature type="compositionally biased region" description="Polar residues" evidence="1">
    <location>
        <begin position="1"/>
        <end position="17"/>
    </location>
</feature>
<feature type="region of interest" description="Disordered" evidence="1">
    <location>
        <begin position="1"/>
        <end position="33"/>
    </location>
</feature>
<dbReference type="STRING" id="396014.BF93_00610"/>
<organism evidence="3 4">
    <name type="scientific">Brachybacterium phenoliresistens</name>
    <dbReference type="NCBI Taxonomy" id="396014"/>
    <lineage>
        <taxon>Bacteria</taxon>
        <taxon>Bacillati</taxon>
        <taxon>Actinomycetota</taxon>
        <taxon>Actinomycetes</taxon>
        <taxon>Micrococcales</taxon>
        <taxon>Dermabacteraceae</taxon>
        <taxon>Brachybacterium</taxon>
    </lineage>
</organism>
<feature type="region of interest" description="Disordered" evidence="1">
    <location>
        <begin position="52"/>
        <end position="147"/>
    </location>
</feature>
<keyword evidence="4" id="KW-1185">Reference proteome</keyword>
<accession>Z9JT83</accession>
<dbReference type="EMBL" id="JDYK01000010">
    <property type="protein sequence ID" value="EWS81001.1"/>
    <property type="molecule type" value="Genomic_DNA"/>
</dbReference>
<reference evidence="3 4" key="1">
    <citation type="submission" date="2014-02" db="EMBL/GenBank/DDBJ databases">
        <title>Genome sequence of Brachybacterium phenoliresistens strain W13A50.</title>
        <authorList>
            <person name="Wang X."/>
        </authorList>
    </citation>
    <scope>NUCLEOTIDE SEQUENCE [LARGE SCALE GENOMIC DNA]</scope>
    <source>
        <strain evidence="3 4">W13A50</strain>
    </source>
</reference>
<protein>
    <recommendedName>
        <fullName evidence="5">PepSY domain-containing protein</fullName>
    </recommendedName>
</protein>
<feature type="compositionally biased region" description="Acidic residues" evidence="1">
    <location>
        <begin position="74"/>
        <end position="127"/>
    </location>
</feature>
<keyword evidence="2" id="KW-1133">Transmembrane helix</keyword>
<evidence type="ECO:0000256" key="2">
    <source>
        <dbReference type="SAM" id="Phobius"/>
    </source>
</evidence>
<keyword evidence="2" id="KW-0472">Membrane</keyword>
<feature type="transmembrane region" description="Helical" evidence="2">
    <location>
        <begin position="35"/>
        <end position="56"/>
    </location>
</feature>
<name>Z9JT83_9MICO</name>
<dbReference type="Proteomes" id="UP000023067">
    <property type="component" value="Unassembled WGS sequence"/>
</dbReference>
<sequence>MTENMNPSSPQTPDSPETTGAAASAAGTRPRRARALMMGSAAAAVLILGGGTAYALGGPGMDGDDLGGVTAESGSDDQDRDADDRDDANDADDRDDADNTDDRNDTDDQDADDADDRDADDADDRDDADSRLADLPASDAASMRTAADQAIAGTGAEGVTTIEVVSGGYEIEVRLSDGTESDVHIAADGTVTVRAEDDTEADDDAEPLLDLAQLPAIETAALDAASAEGVADGVVTEISSSDDPGTAIEAEVLAGDGTGADVELDAALTVLSTDIDED</sequence>
<dbReference type="HOGENOM" id="CLU_999907_0_0_11"/>
<evidence type="ECO:0000313" key="4">
    <source>
        <dbReference type="Proteomes" id="UP000023067"/>
    </source>
</evidence>
<evidence type="ECO:0000256" key="1">
    <source>
        <dbReference type="SAM" id="MobiDB-lite"/>
    </source>
</evidence>
<dbReference type="Gene3D" id="3.30.505.20">
    <property type="match status" value="2"/>
</dbReference>
<dbReference type="OrthoDB" id="3747754at2"/>
<evidence type="ECO:0008006" key="5">
    <source>
        <dbReference type="Google" id="ProtNLM"/>
    </source>
</evidence>